<evidence type="ECO:0000256" key="1">
    <source>
        <dbReference type="SAM" id="Phobius"/>
    </source>
</evidence>
<organism evidence="2 3">
    <name type="scientific">Amycolatopsis carbonis</name>
    <dbReference type="NCBI Taxonomy" id="715471"/>
    <lineage>
        <taxon>Bacteria</taxon>
        <taxon>Bacillati</taxon>
        <taxon>Actinomycetota</taxon>
        <taxon>Actinomycetes</taxon>
        <taxon>Pseudonocardiales</taxon>
        <taxon>Pseudonocardiaceae</taxon>
        <taxon>Amycolatopsis</taxon>
    </lineage>
</organism>
<gene>
    <name evidence="2" type="ORF">QRX50_17820</name>
</gene>
<keyword evidence="3" id="KW-1185">Reference proteome</keyword>
<feature type="transmembrane region" description="Helical" evidence="1">
    <location>
        <begin position="107"/>
        <end position="129"/>
    </location>
</feature>
<reference evidence="2 3" key="1">
    <citation type="submission" date="2023-06" db="EMBL/GenBank/DDBJ databases">
        <authorList>
            <person name="Oyuntsetseg B."/>
            <person name="Kim S.B."/>
        </authorList>
    </citation>
    <scope>NUCLEOTIDE SEQUENCE [LARGE SCALE GENOMIC DNA]</scope>
    <source>
        <strain evidence="2 3">2-15</strain>
    </source>
</reference>
<dbReference type="AlphaFoldDB" id="A0A9Y2IMD7"/>
<keyword evidence="1" id="KW-0472">Membrane</keyword>
<feature type="transmembrane region" description="Helical" evidence="1">
    <location>
        <begin position="175"/>
        <end position="196"/>
    </location>
</feature>
<evidence type="ECO:0000313" key="2">
    <source>
        <dbReference type="EMBL" id="WIX82487.1"/>
    </source>
</evidence>
<sequence length="215" mass="22891">MNTLVRSFLFLRRAIGVLGLALPFVVILGKELLQGGGLQGSLSGYYYSDMRNVFVGTMCAIGVFLVSYRGYGRIDDIAGNIAAVAAIGVALFPTSPASPTGTERAIGVAHLVFAGIFFLTLAFFCFFLFTKSDDPSPTSRKGARNVVYRVCGGVMLAALALIVIDGLFFDAATASLHPTVWLESLAVIAFGVSWLVKGEALLADLPHDRTEMVEA</sequence>
<dbReference type="KEGG" id="acab:QRX50_17820"/>
<feature type="transmembrane region" description="Helical" evidence="1">
    <location>
        <begin position="150"/>
        <end position="169"/>
    </location>
</feature>
<dbReference type="EMBL" id="CP127294">
    <property type="protein sequence ID" value="WIX82487.1"/>
    <property type="molecule type" value="Genomic_DNA"/>
</dbReference>
<proteinExistence type="predicted"/>
<name>A0A9Y2IMD7_9PSEU</name>
<feature type="transmembrane region" description="Helical" evidence="1">
    <location>
        <begin position="77"/>
        <end position="95"/>
    </location>
</feature>
<keyword evidence="1" id="KW-0812">Transmembrane</keyword>
<feature type="transmembrane region" description="Helical" evidence="1">
    <location>
        <begin position="53"/>
        <end position="70"/>
    </location>
</feature>
<accession>A0A9Y2IMD7</accession>
<dbReference type="RefSeq" id="WP_285973055.1">
    <property type="nucleotide sequence ID" value="NZ_CP127294.1"/>
</dbReference>
<evidence type="ECO:0000313" key="3">
    <source>
        <dbReference type="Proteomes" id="UP001236014"/>
    </source>
</evidence>
<protein>
    <submittedName>
        <fullName evidence="2">DUF998 domain-containing protein</fullName>
    </submittedName>
</protein>
<dbReference type="Proteomes" id="UP001236014">
    <property type="component" value="Chromosome"/>
</dbReference>
<keyword evidence="1" id="KW-1133">Transmembrane helix</keyword>